<evidence type="ECO:0000313" key="3">
    <source>
        <dbReference type="EMBL" id="OCH98900.1"/>
    </source>
</evidence>
<dbReference type="Pfam" id="PF04351">
    <property type="entry name" value="PilP"/>
    <property type="match status" value="1"/>
</dbReference>
<evidence type="ECO:0000313" key="2">
    <source>
        <dbReference type="EMBL" id="KTD07149.1"/>
    </source>
</evidence>
<feature type="chain" id="PRO_5006914045" evidence="1">
    <location>
        <begin position="23"/>
        <end position="165"/>
    </location>
</feature>
<organism evidence="2 4">
    <name type="scientific">Legionella jamestowniensis</name>
    <dbReference type="NCBI Taxonomy" id="455"/>
    <lineage>
        <taxon>Bacteria</taxon>
        <taxon>Pseudomonadati</taxon>
        <taxon>Pseudomonadota</taxon>
        <taxon>Gammaproteobacteria</taxon>
        <taxon>Legionellales</taxon>
        <taxon>Legionellaceae</taxon>
        <taxon>Legionella</taxon>
    </lineage>
</organism>
<reference evidence="3 5" key="2">
    <citation type="submission" date="2016-05" db="EMBL/GenBank/DDBJ databases">
        <authorList>
            <person name="Prochazka B."/>
            <person name="Indra A."/>
            <person name="Hasenberger P."/>
            <person name="Blaschitz M."/>
            <person name="Wagner L."/>
            <person name="Wewalka G."/>
            <person name="Sorschag S."/>
            <person name="Schmid D."/>
            <person name="Ruppitsch W."/>
        </authorList>
    </citation>
    <scope>NUCLEOTIDE SEQUENCE [LARGE SCALE GENOMIC DNA]</scope>
    <source>
        <strain evidence="3 5">974010_12</strain>
    </source>
</reference>
<name>A0A0W0UHL4_9GAMM</name>
<dbReference type="Gene3D" id="2.30.30.830">
    <property type="match status" value="1"/>
</dbReference>
<dbReference type="EMBL" id="LYOZ01000003">
    <property type="protein sequence ID" value="OCH98900.1"/>
    <property type="molecule type" value="Genomic_DNA"/>
</dbReference>
<gene>
    <name evidence="2" type="primary">pilP</name>
    <name evidence="3" type="ORF">A8135_09055</name>
    <name evidence="2" type="ORF">Ljam_1344</name>
</gene>
<dbReference type="InterPro" id="IPR007446">
    <property type="entry name" value="PilP"/>
</dbReference>
<dbReference type="PATRIC" id="fig|455.5.peg.1417"/>
<dbReference type="Proteomes" id="UP000093336">
    <property type="component" value="Unassembled WGS sequence"/>
</dbReference>
<dbReference type="STRING" id="455.Ljam_1344"/>
<evidence type="ECO:0000256" key="1">
    <source>
        <dbReference type="SAM" id="SignalP"/>
    </source>
</evidence>
<reference evidence="2 4" key="1">
    <citation type="submission" date="2015-11" db="EMBL/GenBank/DDBJ databases">
        <title>Genomic analysis of 38 Legionella species identifies large and diverse effector repertoires.</title>
        <authorList>
            <person name="Burstein D."/>
            <person name="Amaro F."/>
            <person name="Zusman T."/>
            <person name="Lifshitz Z."/>
            <person name="Cohen O."/>
            <person name="Gilbert J.A."/>
            <person name="Pupko T."/>
            <person name="Shuman H.A."/>
            <person name="Segal G."/>
        </authorList>
    </citation>
    <scope>NUCLEOTIDE SEQUENCE [LARGE SCALE GENOMIC DNA]</scope>
    <source>
        <strain evidence="2 4">JA-26-G1-E2</strain>
    </source>
</reference>
<sequence length="165" mass="19313">MIFKKTMMLIAFALMTTSCSDADYKLTHYFQMIKNRKTVFHEDTPLYKSLEKFSYPLTNKRNPFIYGAEKNREGDENSSNQILNKFMFNSLMFVGLLHSSSKSWVLVKEPNGKVLVVKPGDHIGKENVELIKIKNEVLLFKTHYYSKGKWQQHIVKILLKNKDRS</sequence>
<dbReference type="RefSeq" id="WP_058449360.1">
    <property type="nucleotide sequence ID" value="NZ_CAAAJF010000007.1"/>
</dbReference>
<protein>
    <submittedName>
        <fullName evidence="2">Tfp pilus assembly protein PilP</fullName>
    </submittedName>
</protein>
<dbReference type="Proteomes" id="UP000054715">
    <property type="component" value="Unassembled WGS sequence"/>
</dbReference>
<feature type="signal peptide" evidence="1">
    <location>
        <begin position="1"/>
        <end position="22"/>
    </location>
</feature>
<keyword evidence="5" id="KW-1185">Reference proteome</keyword>
<dbReference type="PROSITE" id="PS51257">
    <property type="entry name" value="PROKAR_LIPOPROTEIN"/>
    <property type="match status" value="1"/>
</dbReference>
<accession>A0A0W0UHL4</accession>
<evidence type="ECO:0000313" key="4">
    <source>
        <dbReference type="Proteomes" id="UP000054715"/>
    </source>
</evidence>
<dbReference type="OrthoDB" id="5653931at2"/>
<comment type="caution">
    <text evidence="2">The sequence shown here is derived from an EMBL/GenBank/DDBJ whole genome shotgun (WGS) entry which is preliminary data.</text>
</comment>
<evidence type="ECO:0000313" key="5">
    <source>
        <dbReference type="Proteomes" id="UP000093336"/>
    </source>
</evidence>
<proteinExistence type="predicted"/>
<keyword evidence="1" id="KW-0732">Signal</keyword>
<dbReference type="EMBL" id="LNYG01000013">
    <property type="protein sequence ID" value="KTD07149.1"/>
    <property type="molecule type" value="Genomic_DNA"/>
</dbReference>
<dbReference type="AlphaFoldDB" id="A0A0W0UHL4"/>